<keyword evidence="3" id="KW-1185">Reference proteome</keyword>
<comment type="caution">
    <text evidence="2">The sequence shown here is derived from an EMBL/GenBank/DDBJ whole genome shotgun (WGS) entry which is preliminary data.</text>
</comment>
<dbReference type="AlphaFoldDB" id="A0A3D8JAM1"/>
<dbReference type="SUPFAM" id="SSF52266">
    <property type="entry name" value="SGNH hydrolase"/>
    <property type="match status" value="1"/>
</dbReference>
<dbReference type="Proteomes" id="UP000256695">
    <property type="component" value="Unassembled WGS sequence"/>
</dbReference>
<dbReference type="RefSeq" id="WP_115578187.1">
    <property type="nucleotide sequence ID" value="NZ_NXLX01000001.1"/>
</dbReference>
<proteinExistence type="predicted"/>
<keyword evidence="1" id="KW-0812">Transmembrane</keyword>
<evidence type="ECO:0000313" key="3">
    <source>
        <dbReference type="Proteomes" id="UP000256695"/>
    </source>
</evidence>
<sequence>MSYKKFLYLFIGTLICFIVFFYMILKYLSFLYENNTYEEIVKRQMKNNSIYGSALNENYYSYRLQMIREKKPEIVIIGTSRAGLFRQIYFDKSMIAATNSSNRPSEMEAFIQQMLTFHIPKIVFLNLDPWWLLKSFPNYKNASYQELTGKDITQEKIKNIFKYLLIGKIPLSTKFLKENFISNPYSNYDSLGLRAINNSDGSFSDGSTFYASTIYGLGNFADIKFENTFYRLQQQMFPFYYAQTIESDRIKQLEHIQQILKDHNIHVITYIAPIAPTIYKTIQNQYKDQYSYLNAIDSYAKEKNIYNFFNPSTLNTTDCEFYDGFHGGDIAYARMLLKISQKDSFLKGYINTKKLQEIINTKQGRAFALEHKKGMKEIDFLQIGCQKE</sequence>
<keyword evidence="1" id="KW-1133">Transmembrane helix</keyword>
<organism evidence="2 3">
    <name type="scientific">Helicobacter anseris</name>
    <dbReference type="NCBI Taxonomy" id="375926"/>
    <lineage>
        <taxon>Bacteria</taxon>
        <taxon>Pseudomonadati</taxon>
        <taxon>Campylobacterota</taxon>
        <taxon>Epsilonproteobacteria</taxon>
        <taxon>Campylobacterales</taxon>
        <taxon>Helicobacteraceae</taxon>
        <taxon>Helicobacter</taxon>
    </lineage>
</organism>
<evidence type="ECO:0008006" key="4">
    <source>
        <dbReference type="Google" id="ProtNLM"/>
    </source>
</evidence>
<name>A0A3D8JAM1_9HELI</name>
<evidence type="ECO:0000256" key="1">
    <source>
        <dbReference type="SAM" id="Phobius"/>
    </source>
</evidence>
<evidence type="ECO:0000313" key="2">
    <source>
        <dbReference type="EMBL" id="RDU74478.1"/>
    </source>
</evidence>
<keyword evidence="1" id="KW-0472">Membrane</keyword>
<dbReference type="EMBL" id="NXLX01000001">
    <property type="protein sequence ID" value="RDU74478.1"/>
    <property type="molecule type" value="Genomic_DNA"/>
</dbReference>
<reference evidence="2 3" key="1">
    <citation type="submission" date="2018-04" db="EMBL/GenBank/DDBJ databases">
        <title>Novel Campyloabacter and Helicobacter Species and Strains.</title>
        <authorList>
            <person name="Mannion A.J."/>
            <person name="Shen Z."/>
            <person name="Fox J.G."/>
        </authorList>
    </citation>
    <scope>NUCLEOTIDE SEQUENCE [LARGE SCALE GENOMIC DNA]</scope>
    <source>
        <strain evidence="2 3">MIT 04-9362</strain>
    </source>
</reference>
<feature type="transmembrane region" description="Helical" evidence="1">
    <location>
        <begin position="6"/>
        <end position="25"/>
    </location>
</feature>
<gene>
    <name evidence="2" type="ORF">CQA57_00035</name>
</gene>
<protein>
    <recommendedName>
        <fullName evidence="4">DUF1574 domain-containing protein</fullName>
    </recommendedName>
</protein>
<accession>A0A3D8JAM1</accession>
<dbReference type="OrthoDB" id="1835489at2"/>